<evidence type="ECO:0000256" key="1">
    <source>
        <dbReference type="ARBA" id="ARBA00004496"/>
    </source>
</evidence>
<evidence type="ECO:0000256" key="5">
    <source>
        <dbReference type="ARBA" id="ARBA00023242"/>
    </source>
</evidence>
<dbReference type="GO" id="GO:0009736">
    <property type="term" value="P:cytokinin-activated signaling pathway"/>
    <property type="evidence" value="ECO:0007669"/>
    <property type="project" value="UniProtKB-KW"/>
</dbReference>
<protein>
    <submittedName>
        <fullName evidence="8">Uncharacterized protein</fullName>
    </submittedName>
</protein>
<keyword evidence="9" id="KW-1185">Reference proteome</keyword>
<evidence type="ECO:0000256" key="6">
    <source>
        <dbReference type="ARBA" id="ARBA00024199"/>
    </source>
</evidence>
<dbReference type="PANTHER" id="PTHR33347:SF31">
    <property type="entry name" value="PROTEIN SOB FIVE-LIKE 1"/>
    <property type="match status" value="1"/>
</dbReference>
<comment type="similarity">
    <text evidence="6">Belongs to the SOFL plant protein family.</text>
</comment>
<feature type="compositionally biased region" description="Basic and acidic residues" evidence="7">
    <location>
        <begin position="122"/>
        <end position="134"/>
    </location>
</feature>
<dbReference type="Gramene" id="Kaladp0165s0002.1.v1.1">
    <property type="protein sequence ID" value="Kaladp0165s0002.1.v1.1"/>
    <property type="gene ID" value="Kaladp0165s0002.v1.1"/>
</dbReference>
<evidence type="ECO:0000313" key="8">
    <source>
        <dbReference type="EnsemblPlants" id="Kaladp0165s0002.1.v1.1"/>
    </source>
</evidence>
<evidence type="ECO:0000256" key="3">
    <source>
        <dbReference type="ARBA" id="ARBA00022712"/>
    </source>
</evidence>
<dbReference type="EnsemblPlants" id="Kaladp0165s0002.1.v1.1">
    <property type="protein sequence ID" value="Kaladp0165s0002.1.v1.1"/>
    <property type="gene ID" value="Kaladp0165s0002.v1.1"/>
</dbReference>
<dbReference type="Proteomes" id="UP000594263">
    <property type="component" value="Unplaced"/>
</dbReference>
<dbReference type="AlphaFoldDB" id="A0A7N0V940"/>
<feature type="compositionally biased region" description="Basic and acidic residues" evidence="7">
    <location>
        <begin position="145"/>
        <end position="165"/>
    </location>
</feature>
<reference evidence="8" key="1">
    <citation type="submission" date="2021-01" db="UniProtKB">
        <authorList>
            <consortium name="EnsemblPlants"/>
        </authorList>
    </citation>
    <scope>IDENTIFICATION</scope>
</reference>
<proteinExistence type="inferred from homology"/>
<keyword evidence="3" id="KW-0203">Cytokinin biosynthesis</keyword>
<organism evidence="8 9">
    <name type="scientific">Kalanchoe fedtschenkoi</name>
    <name type="common">Lavender scallops</name>
    <name type="synonym">South American air plant</name>
    <dbReference type="NCBI Taxonomy" id="63787"/>
    <lineage>
        <taxon>Eukaryota</taxon>
        <taxon>Viridiplantae</taxon>
        <taxon>Streptophyta</taxon>
        <taxon>Embryophyta</taxon>
        <taxon>Tracheophyta</taxon>
        <taxon>Spermatophyta</taxon>
        <taxon>Magnoliopsida</taxon>
        <taxon>eudicotyledons</taxon>
        <taxon>Gunneridae</taxon>
        <taxon>Pentapetalae</taxon>
        <taxon>Saxifragales</taxon>
        <taxon>Crassulaceae</taxon>
        <taxon>Kalanchoe</taxon>
    </lineage>
</organism>
<keyword evidence="2" id="KW-0963">Cytoplasm</keyword>
<dbReference type="GO" id="GO:0005737">
    <property type="term" value="C:cytoplasm"/>
    <property type="evidence" value="ECO:0007669"/>
    <property type="project" value="UniProtKB-SubCell"/>
</dbReference>
<feature type="region of interest" description="Disordered" evidence="7">
    <location>
        <begin position="1"/>
        <end position="52"/>
    </location>
</feature>
<evidence type="ECO:0000256" key="4">
    <source>
        <dbReference type="ARBA" id="ARBA00022864"/>
    </source>
</evidence>
<evidence type="ECO:0000256" key="2">
    <source>
        <dbReference type="ARBA" id="ARBA00022490"/>
    </source>
</evidence>
<feature type="compositionally biased region" description="Basic and acidic residues" evidence="7">
    <location>
        <begin position="27"/>
        <end position="37"/>
    </location>
</feature>
<dbReference type="PANTHER" id="PTHR33347">
    <property type="entry name" value="OSJNBA0091C07.3 PROTEIN"/>
    <property type="match status" value="1"/>
</dbReference>
<evidence type="ECO:0000313" key="9">
    <source>
        <dbReference type="Proteomes" id="UP000594263"/>
    </source>
</evidence>
<sequence length="171" mass="18744">MSPLSIDPAGERRRLGSGEATSGRAESIGRDWNRRGDVWASGREGCSSSESGWTMYISSPMEMEDMNGQWNYEGEDDYNLKQQQHTNNALVGGKISRAVEDDGADTDDSMASDASSGPVARKSVDKPKVGKETKTPVYATQKKAAKSDRRRGESSCKKSNKEILPSKKKYN</sequence>
<feature type="compositionally biased region" description="Acidic residues" evidence="7">
    <location>
        <begin position="101"/>
        <end position="110"/>
    </location>
</feature>
<accession>A0A7N0V940</accession>
<comment type="subcellular location">
    <subcellularLocation>
        <location evidence="1">Cytoplasm</location>
    </subcellularLocation>
</comment>
<evidence type="ECO:0000256" key="7">
    <source>
        <dbReference type="SAM" id="MobiDB-lite"/>
    </source>
</evidence>
<feature type="compositionally biased region" description="Low complexity" evidence="7">
    <location>
        <begin position="41"/>
        <end position="52"/>
    </location>
</feature>
<keyword evidence="5" id="KW-0539">Nucleus</keyword>
<dbReference type="InterPro" id="IPR044670">
    <property type="entry name" value="SOFL"/>
</dbReference>
<feature type="region of interest" description="Disordered" evidence="7">
    <location>
        <begin position="89"/>
        <end position="171"/>
    </location>
</feature>
<keyword evidence="4" id="KW-0932">Cytokinin signaling pathway</keyword>
<dbReference type="GO" id="GO:0009691">
    <property type="term" value="P:cytokinin biosynthetic process"/>
    <property type="evidence" value="ECO:0007669"/>
    <property type="project" value="UniProtKB-KW"/>
</dbReference>
<name>A0A7N0V940_KALFE</name>